<keyword evidence="3 8" id="KW-0349">Heme</keyword>
<evidence type="ECO:0000256" key="7">
    <source>
        <dbReference type="ARBA" id="ARBA00023033"/>
    </source>
</evidence>
<dbReference type="PANTHER" id="PTHR46206">
    <property type="entry name" value="CYTOCHROME P450"/>
    <property type="match status" value="1"/>
</dbReference>
<accession>A0ABR4DR57</accession>
<comment type="caution">
    <text evidence="9">The sequence shown here is derived from an EMBL/GenBank/DDBJ whole genome shotgun (WGS) entry which is preliminary data.</text>
</comment>
<evidence type="ECO:0000313" key="9">
    <source>
        <dbReference type="EMBL" id="KAL2272908.1"/>
    </source>
</evidence>
<sequence>MAAEPLQSSLAHRGLLTTMDSLNVTSGTWTILGVVLATVLAHRIWNQHKFKLPPLINPRKPFDLTGAAVKKDFLQRSNELIEEGSKAFGEKSYCVMSDTGRIIMLAPKHVDEIRNNPKLSFLKNTEHDFHAYLPGFEPFGAGHAIQILVMVAKKQLTKFLAKITKPLSDETALSLQTVLGDSTEWQEVILGQTMLSIVSRLSSRVFLGSEICRNEAWLKITVMYVIDSFVAAERLRIVPKPLRRIVHWFLPECQRVRSHVAEARSIIQPVIDARAREKRAAADQGRPSLTYDDAIQRGEEESAKSKYDPAIYQLALAGAAIHTTTDLVTQMILNILPRPDLVAALRAEMIDVLGREGWAKTSLYNLKLMDSVMKETQRLKPIQSISLGRIAEADVHLSDGTFIPAGMKCAVANTSRHDPALYDNPFEFDGYRFLRMRQTPGKENQAHFVATSPDSLGFGHGQHACPGRFFAANEVKILMCHLLLKYDLVLTPGSDSSVQVHGFSLNSNRGVEVQMRRREEEVDLGSL</sequence>
<keyword evidence="7 8" id="KW-0503">Monooxygenase</keyword>
<dbReference type="PROSITE" id="PS00086">
    <property type="entry name" value="CYTOCHROME_P450"/>
    <property type="match status" value="1"/>
</dbReference>
<protein>
    <recommendedName>
        <fullName evidence="11">Cytochrome P450</fullName>
    </recommendedName>
</protein>
<evidence type="ECO:0000256" key="2">
    <source>
        <dbReference type="ARBA" id="ARBA00010617"/>
    </source>
</evidence>
<dbReference type="CDD" id="cd11041">
    <property type="entry name" value="CYP503A1-like"/>
    <property type="match status" value="1"/>
</dbReference>
<gene>
    <name evidence="9" type="ORF">FJTKL_05728</name>
</gene>
<dbReference type="EMBL" id="JBAWTH010000209">
    <property type="protein sequence ID" value="KAL2272908.1"/>
    <property type="molecule type" value="Genomic_DNA"/>
</dbReference>
<dbReference type="InterPro" id="IPR036396">
    <property type="entry name" value="Cyt_P450_sf"/>
</dbReference>
<dbReference type="Proteomes" id="UP001600888">
    <property type="component" value="Unassembled WGS sequence"/>
</dbReference>
<dbReference type="InterPro" id="IPR002403">
    <property type="entry name" value="Cyt_P450_E_grp-IV"/>
</dbReference>
<dbReference type="InterPro" id="IPR017972">
    <property type="entry name" value="Cyt_P450_CS"/>
</dbReference>
<evidence type="ECO:0000256" key="8">
    <source>
        <dbReference type="RuleBase" id="RU000461"/>
    </source>
</evidence>
<dbReference type="Gene3D" id="1.10.630.10">
    <property type="entry name" value="Cytochrome P450"/>
    <property type="match status" value="1"/>
</dbReference>
<proteinExistence type="inferred from homology"/>
<evidence type="ECO:0000256" key="3">
    <source>
        <dbReference type="ARBA" id="ARBA00022617"/>
    </source>
</evidence>
<evidence type="ECO:0000256" key="4">
    <source>
        <dbReference type="ARBA" id="ARBA00022723"/>
    </source>
</evidence>
<dbReference type="Pfam" id="PF00067">
    <property type="entry name" value="p450"/>
    <property type="match status" value="1"/>
</dbReference>
<dbReference type="PRINTS" id="PR00465">
    <property type="entry name" value="EP450IV"/>
</dbReference>
<comment type="similarity">
    <text evidence="2 8">Belongs to the cytochrome P450 family.</text>
</comment>
<keyword evidence="4 8" id="KW-0479">Metal-binding</keyword>
<dbReference type="SUPFAM" id="SSF48264">
    <property type="entry name" value="Cytochrome P450"/>
    <property type="match status" value="1"/>
</dbReference>
<name>A0ABR4DR57_9PEZI</name>
<evidence type="ECO:0000313" key="10">
    <source>
        <dbReference type="Proteomes" id="UP001600888"/>
    </source>
</evidence>
<keyword evidence="6 8" id="KW-0408">Iron</keyword>
<evidence type="ECO:0000256" key="5">
    <source>
        <dbReference type="ARBA" id="ARBA00023002"/>
    </source>
</evidence>
<keyword evidence="10" id="KW-1185">Reference proteome</keyword>
<keyword evidence="5 8" id="KW-0560">Oxidoreductase</keyword>
<comment type="cofactor">
    <cofactor evidence="1">
        <name>heme</name>
        <dbReference type="ChEBI" id="CHEBI:30413"/>
    </cofactor>
</comment>
<evidence type="ECO:0000256" key="1">
    <source>
        <dbReference type="ARBA" id="ARBA00001971"/>
    </source>
</evidence>
<dbReference type="InterPro" id="IPR001128">
    <property type="entry name" value="Cyt_P450"/>
</dbReference>
<evidence type="ECO:0008006" key="11">
    <source>
        <dbReference type="Google" id="ProtNLM"/>
    </source>
</evidence>
<dbReference type="PANTHER" id="PTHR46206:SF2">
    <property type="entry name" value="CYTOCHROME P450 MONOOXYGENASE AUSG-RELATED"/>
    <property type="match status" value="1"/>
</dbReference>
<evidence type="ECO:0000256" key="6">
    <source>
        <dbReference type="ARBA" id="ARBA00023004"/>
    </source>
</evidence>
<reference evidence="9 10" key="1">
    <citation type="submission" date="2024-03" db="EMBL/GenBank/DDBJ databases">
        <title>A high-quality draft genome sequence of Diaporthe vaccinii, a causative agent of upright dieback and viscid rot disease in cranberry plants.</title>
        <authorList>
            <person name="Sarrasin M."/>
            <person name="Lang B.F."/>
            <person name="Burger G."/>
        </authorList>
    </citation>
    <scope>NUCLEOTIDE SEQUENCE [LARGE SCALE GENOMIC DNA]</scope>
    <source>
        <strain evidence="9 10">IS7</strain>
    </source>
</reference>
<organism evidence="9 10">
    <name type="scientific">Diaporthe vaccinii</name>
    <dbReference type="NCBI Taxonomy" id="105482"/>
    <lineage>
        <taxon>Eukaryota</taxon>
        <taxon>Fungi</taxon>
        <taxon>Dikarya</taxon>
        <taxon>Ascomycota</taxon>
        <taxon>Pezizomycotina</taxon>
        <taxon>Sordariomycetes</taxon>
        <taxon>Sordariomycetidae</taxon>
        <taxon>Diaporthales</taxon>
        <taxon>Diaporthaceae</taxon>
        <taxon>Diaporthe</taxon>
        <taxon>Diaporthe eres species complex</taxon>
    </lineage>
</organism>